<keyword evidence="6" id="KW-1185">Reference proteome</keyword>
<dbReference type="Proteomes" id="UP000287166">
    <property type="component" value="Unassembled WGS sequence"/>
</dbReference>
<dbReference type="AlphaFoldDB" id="A0A401GG80"/>
<feature type="domain" description="FAD-binding" evidence="4">
    <location>
        <begin position="302"/>
        <end position="372"/>
    </location>
</feature>
<feature type="domain" description="FAD-binding" evidence="4">
    <location>
        <begin position="4"/>
        <end position="171"/>
    </location>
</feature>
<organism evidence="5 6">
    <name type="scientific">Sparassis crispa</name>
    <dbReference type="NCBI Taxonomy" id="139825"/>
    <lineage>
        <taxon>Eukaryota</taxon>
        <taxon>Fungi</taxon>
        <taxon>Dikarya</taxon>
        <taxon>Basidiomycota</taxon>
        <taxon>Agaricomycotina</taxon>
        <taxon>Agaricomycetes</taxon>
        <taxon>Polyporales</taxon>
        <taxon>Sparassidaceae</taxon>
        <taxon>Sparassis</taxon>
    </lineage>
</organism>
<keyword evidence="1" id="KW-0285">Flavoprotein</keyword>
<dbReference type="GO" id="GO:0016491">
    <property type="term" value="F:oxidoreductase activity"/>
    <property type="evidence" value="ECO:0007669"/>
    <property type="project" value="UniProtKB-KW"/>
</dbReference>
<dbReference type="STRING" id="139825.A0A401GG80"/>
<dbReference type="SUPFAM" id="SSF51905">
    <property type="entry name" value="FAD/NAD(P)-binding domain"/>
    <property type="match status" value="1"/>
</dbReference>
<protein>
    <submittedName>
        <fullName evidence="5">6-methylsalicylic acid decarboxylase atA</fullName>
    </submittedName>
</protein>
<gene>
    <name evidence="5" type="ORF">SCP_0308990</name>
</gene>
<dbReference type="GeneID" id="38778089"/>
<dbReference type="PANTHER" id="PTHR46720:SF3">
    <property type="entry name" value="FAD-BINDING DOMAIN-CONTAINING PROTEIN-RELATED"/>
    <property type="match status" value="1"/>
</dbReference>
<sequence length="433" mass="47983">MRFRVAICGGGIGGLSLAVALSKYPDIQVDVYEAAGRFREIGAGVMIWSRTWRILELLGMTSDFSKIAHAPPDGSLGIGFDYRKSDQPEEGSRFHLFALPYGCIRFHRAHFLDALVDRLPNGVAHFGKRLRSYSHGSSQDSVVLHFADDSSAECDLLVGCDGIKSVVRQKVLEEISLPPHFAAVGLNEPVWTGTIAYRGLIPVDRLVQKDGSGHRTVETPMMYCGKNKHVVSYSITGGSIVNVVAMKSEPENEGSVYHSPWVADCTQEELLNCYTDWEPEVLELLRCVEKPTRWAIHQLRPLPAYVTEKVALLGDAAHAMAPHQGAGAGQAVEDAYVLAELLGHQSTTLSTLPFTLKAYQHVRLPLANRVLTSSSESGRMYEFWGTFGDDLQRVGRMIERQWDWLTETTPEGEAQRAVVWMEEAIKAKSLSRK</sequence>
<proteinExistence type="predicted"/>
<dbReference type="OrthoDB" id="417877at2759"/>
<evidence type="ECO:0000256" key="2">
    <source>
        <dbReference type="ARBA" id="ARBA00022827"/>
    </source>
</evidence>
<dbReference type="GO" id="GO:0044550">
    <property type="term" value="P:secondary metabolite biosynthetic process"/>
    <property type="evidence" value="ECO:0007669"/>
    <property type="project" value="TreeGrafter"/>
</dbReference>
<keyword evidence="3" id="KW-0560">Oxidoreductase</keyword>
<evidence type="ECO:0000313" key="5">
    <source>
        <dbReference type="EMBL" id="GBE81172.1"/>
    </source>
</evidence>
<dbReference type="InterPro" id="IPR036188">
    <property type="entry name" value="FAD/NAD-bd_sf"/>
</dbReference>
<name>A0A401GG80_9APHY</name>
<dbReference type="InterPro" id="IPR051104">
    <property type="entry name" value="FAD_monoxygenase"/>
</dbReference>
<dbReference type="SUPFAM" id="SSF54373">
    <property type="entry name" value="FAD-linked reductases, C-terminal domain"/>
    <property type="match status" value="1"/>
</dbReference>
<dbReference type="Pfam" id="PF01494">
    <property type="entry name" value="FAD_binding_3"/>
    <property type="match status" value="2"/>
</dbReference>
<evidence type="ECO:0000256" key="1">
    <source>
        <dbReference type="ARBA" id="ARBA00022630"/>
    </source>
</evidence>
<evidence type="ECO:0000313" key="6">
    <source>
        <dbReference type="Proteomes" id="UP000287166"/>
    </source>
</evidence>
<dbReference type="Gene3D" id="3.50.50.60">
    <property type="entry name" value="FAD/NAD(P)-binding domain"/>
    <property type="match status" value="1"/>
</dbReference>
<evidence type="ECO:0000256" key="3">
    <source>
        <dbReference type="ARBA" id="ARBA00023002"/>
    </source>
</evidence>
<dbReference type="EMBL" id="BFAD01000003">
    <property type="protein sequence ID" value="GBE81172.1"/>
    <property type="molecule type" value="Genomic_DNA"/>
</dbReference>
<evidence type="ECO:0000259" key="4">
    <source>
        <dbReference type="Pfam" id="PF01494"/>
    </source>
</evidence>
<dbReference type="GO" id="GO:0071949">
    <property type="term" value="F:FAD binding"/>
    <property type="evidence" value="ECO:0007669"/>
    <property type="project" value="InterPro"/>
</dbReference>
<dbReference type="InterPro" id="IPR002938">
    <property type="entry name" value="FAD-bd"/>
</dbReference>
<dbReference type="PANTHER" id="PTHR46720">
    <property type="entry name" value="HYDROXYLASE, PUTATIVE (AFU_ORTHOLOGUE AFUA_3G01460)-RELATED"/>
    <property type="match status" value="1"/>
</dbReference>
<accession>A0A401GG80</accession>
<dbReference type="PRINTS" id="PR00420">
    <property type="entry name" value="RNGMNOXGNASE"/>
</dbReference>
<keyword evidence="2" id="KW-0274">FAD</keyword>
<comment type="caution">
    <text evidence="5">The sequence shown here is derived from an EMBL/GenBank/DDBJ whole genome shotgun (WGS) entry which is preliminary data.</text>
</comment>
<reference evidence="5 6" key="1">
    <citation type="journal article" date="2018" name="Sci. Rep.">
        <title>Genome sequence of the cauliflower mushroom Sparassis crispa (Hanabiratake) and its association with beneficial usage.</title>
        <authorList>
            <person name="Kiyama R."/>
            <person name="Furutani Y."/>
            <person name="Kawaguchi K."/>
            <person name="Nakanishi T."/>
        </authorList>
    </citation>
    <scope>NUCLEOTIDE SEQUENCE [LARGE SCALE GENOMIC DNA]</scope>
</reference>
<dbReference type="RefSeq" id="XP_027612085.1">
    <property type="nucleotide sequence ID" value="XM_027756284.1"/>
</dbReference>
<dbReference type="InParanoid" id="A0A401GG80"/>